<dbReference type="OrthoDB" id="2200204at2"/>
<accession>A0A1M5QQZ9</accession>
<dbReference type="Proteomes" id="UP000243255">
    <property type="component" value="Unassembled WGS sequence"/>
</dbReference>
<keyword evidence="1" id="KW-0479">Metal-binding</keyword>
<reference evidence="4" key="1">
    <citation type="submission" date="2016-11" db="EMBL/GenBank/DDBJ databases">
        <authorList>
            <person name="Varghese N."/>
            <person name="Submissions S."/>
        </authorList>
    </citation>
    <scope>NUCLEOTIDE SEQUENCE [LARGE SCALE GENOMIC DNA]</scope>
    <source>
        <strain evidence="4">DSM 2635</strain>
    </source>
</reference>
<feature type="domain" description="S-adenosylmethionine synthetase N-terminal" evidence="2">
    <location>
        <begin position="3"/>
        <end position="63"/>
    </location>
</feature>
<keyword evidence="3" id="KW-0808">Transferase</keyword>
<evidence type="ECO:0000259" key="2">
    <source>
        <dbReference type="Pfam" id="PF00438"/>
    </source>
</evidence>
<dbReference type="InterPro" id="IPR022628">
    <property type="entry name" value="S-AdoMet_synt_N"/>
</dbReference>
<dbReference type="GO" id="GO:0046872">
    <property type="term" value="F:metal ion binding"/>
    <property type="evidence" value="ECO:0007669"/>
    <property type="project" value="UniProtKB-KW"/>
</dbReference>
<protein>
    <submittedName>
        <fullName evidence="3">Methionine adenosyltransferase</fullName>
    </submittedName>
</protein>
<gene>
    <name evidence="3" type="ORF">SAMN04488530_12323</name>
</gene>
<evidence type="ECO:0000256" key="1">
    <source>
        <dbReference type="ARBA" id="ARBA00022723"/>
    </source>
</evidence>
<dbReference type="GO" id="GO:0006556">
    <property type="term" value="P:S-adenosylmethionine biosynthetic process"/>
    <property type="evidence" value="ECO:0007669"/>
    <property type="project" value="InterPro"/>
</dbReference>
<proteinExistence type="predicted"/>
<dbReference type="InterPro" id="IPR022636">
    <property type="entry name" value="S-AdoMet_synthetase_sfam"/>
</dbReference>
<keyword evidence="4" id="KW-1185">Reference proteome</keyword>
<sequence length="260" mass="28150">MIEKVNSGHPDKVADRIAGAIVDLAYATEENPKIAVEVLIGHGICHAIIETSAVLDETDIEKAIARIAGNVKPDIVIVPQDSHLARNQAESIHCGDNGVFRGMPLTDEQKALSQIARDIYKVYPYDGKYILDEARLIICQSNAKKVHLKKIYREAEINPLGDWTGGTDVDTGATNRKLGSDMADSVTGGGLHGKDLSKADVSVNIYAFLKAQRTGKPVELVCAIGDSSVDGIPYEEIVAQAREYITSIGGFEKFAEWGLF</sequence>
<dbReference type="STRING" id="1121321.SAMN04488530_12323"/>
<dbReference type="RefSeq" id="WP_073126661.1">
    <property type="nucleotide sequence ID" value="NZ_BAABCH010000092.1"/>
</dbReference>
<evidence type="ECO:0000313" key="4">
    <source>
        <dbReference type="Proteomes" id="UP000243255"/>
    </source>
</evidence>
<evidence type="ECO:0000313" key="3">
    <source>
        <dbReference type="EMBL" id="SHH16502.1"/>
    </source>
</evidence>
<dbReference type="Pfam" id="PF00438">
    <property type="entry name" value="S-AdoMet_synt_N"/>
    <property type="match status" value="1"/>
</dbReference>
<name>A0A1M5QQZ9_9FIRM</name>
<dbReference type="AlphaFoldDB" id="A0A1M5QQZ9"/>
<dbReference type="EMBL" id="FQWX01000023">
    <property type="protein sequence ID" value="SHH16502.1"/>
    <property type="molecule type" value="Genomic_DNA"/>
</dbReference>
<organism evidence="3 4">
    <name type="scientific">Asaccharospora irregularis DSM 2635</name>
    <dbReference type="NCBI Taxonomy" id="1121321"/>
    <lineage>
        <taxon>Bacteria</taxon>
        <taxon>Bacillati</taxon>
        <taxon>Bacillota</taxon>
        <taxon>Clostridia</taxon>
        <taxon>Peptostreptococcales</taxon>
        <taxon>Peptostreptococcaceae</taxon>
        <taxon>Asaccharospora</taxon>
    </lineage>
</organism>
<dbReference type="Gene3D" id="3.30.300.10">
    <property type="match status" value="1"/>
</dbReference>
<dbReference type="SUPFAM" id="SSF55973">
    <property type="entry name" value="S-adenosylmethionine synthetase"/>
    <property type="match status" value="1"/>
</dbReference>
<dbReference type="GO" id="GO:0004478">
    <property type="term" value="F:methionine adenosyltransferase activity"/>
    <property type="evidence" value="ECO:0007669"/>
    <property type="project" value="InterPro"/>
</dbReference>